<reference evidence="2" key="1">
    <citation type="submission" date="2014-05" db="EMBL/GenBank/DDBJ databases">
        <authorList>
            <person name="Chronopoulou M."/>
        </authorList>
    </citation>
    <scope>NUCLEOTIDE SEQUENCE</scope>
    <source>
        <tissue evidence="2">Whole organism</tissue>
    </source>
</reference>
<keyword evidence="1" id="KW-0472">Membrane</keyword>
<evidence type="ECO:0000256" key="1">
    <source>
        <dbReference type="SAM" id="Phobius"/>
    </source>
</evidence>
<keyword evidence="1" id="KW-0812">Transmembrane</keyword>
<dbReference type="EMBL" id="HACA01027752">
    <property type="protein sequence ID" value="CDW45113.1"/>
    <property type="molecule type" value="Transcribed_RNA"/>
</dbReference>
<name>A0A0K2V3J0_LEPSM</name>
<keyword evidence="1" id="KW-1133">Transmembrane helix</keyword>
<feature type="non-terminal residue" evidence="2">
    <location>
        <position position="1"/>
    </location>
</feature>
<sequence length="65" mass="7945">TWKILRVTFHHVTYKSEFSFFYLLGESRNLTLYVITLYVYHLRVYLIYINTLNDANSRLIRLTQL</sequence>
<protein>
    <submittedName>
        <fullName evidence="2">Uncharacterized protein</fullName>
    </submittedName>
</protein>
<organism evidence="2">
    <name type="scientific">Lepeophtheirus salmonis</name>
    <name type="common">Salmon louse</name>
    <name type="synonym">Caligus salmonis</name>
    <dbReference type="NCBI Taxonomy" id="72036"/>
    <lineage>
        <taxon>Eukaryota</taxon>
        <taxon>Metazoa</taxon>
        <taxon>Ecdysozoa</taxon>
        <taxon>Arthropoda</taxon>
        <taxon>Crustacea</taxon>
        <taxon>Multicrustacea</taxon>
        <taxon>Hexanauplia</taxon>
        <taxon>Copepoda</taxon>
        <taxon>Siphonostomatoida</taxon>
        <taxon>Caligidae</taxon>
        <taxon>Lepeophtheirus</taxon>
    </lineage>
</organism>
<feature type="transmembrane region" description="Helical" evidence="1">
    <location>
        <begin position="30"/>
        <end position="49"/>
    </location>
</feature>
<proteinExistence type="predicted"/>
<accession>A0A0K2V3J0</accession>
<evidence type="ECO:0000313" key="2">
    <source>
        <dbReference type="EMBL" id="CDW45113.1"/>
    </source>
</evidence>
<dbReference type="AlphaFoldDB" id="A0A0K2V3J0"/>